<feature type="active site" description="Proton acceptor" evidence="8">
    <location>
        <position position="523"/>
    </location>
</feature>
<keyword evidence="3 9" id="KW-0274">FAD</keyword>
<dbReference type="SUPFAM" id="SSF55424">
    <property type="entry name" value="FAD/NAD-linked reductases, dimerisation (C-terminal) domain"/>
    <property type="match status" value="1"/>
</dbReference>
<dbReference type="InterPro" id="IPR023753">
    <property type="entry name" value="FAD/NAD-binding_dom"/>
</dbReference>
<evidence type="ECO:0000313" key="15">
    <source>
        <dbReference type="Proteomes" id="UP000054937"/>
    </source>
</evidence>
<keyword evidence="5 11" id="KW-0560">Oxidoreductase</keyword>
<dbReference type="GO" id="GO:0005829">
    <property type="term" value="C:cytosol"/>
    <property type="evidence" value="ECO:0007669"/>
    <property type="project" value="TreeGrafter"/>
</dbReference>
<feature type="binding site" evidence="9">
    <location>
        <position position="83"/>
    </location>
    <ligand>
        <name>FAD</name>
        <dbReference type="ChEBI" id="CHEBI:57692"/>
    </ligand>
</feature>
<dbReference type="InterPro" id="IPR004099">
    <property type="entry name" value="Pyr_nucl-diS_OxRdtase_dimer"/>
</dbReference>
<dbReference type="FunFam" id="3.50.50.60:FF:000012">
    <property type="entry name" value="Thioredoxin reductase 1, cytoplasmic"/>
    <property type="match status" value="1"/>
</dbReference>
<dbReference type="InParanoid" id="A0A0V0R921"/>
<dbReference type="InterPro" id="IPR016156">
    <property type="entry name" value="FAD/NAD-linked_Rdtase_dimer_sf"/>
</dbReference>
<dbReference type="GO" id="GO:0005739">
    <property type="term" value="C:mitochondrion"/>
    <property type="evidence" value="ECO:0007669"/>
    <property type="project" value="TreeGrafter"/>
</dbReference>
<evidence type="ECO:0000256" key="1">
    <source>
        <dbReference type="ARBA" id="ARBA00007532"/>
    </source>
</evidence>
<feature type="binding site" evidence="9">
    <location>
        <begin position="230"/>
        <end position="237"/>
    </location>
    <ligand>
        <name>NAD(+)</name>
        <dbReference type="ChEBI" id="CHEBI:57540"/>
    </ligand>
</feature>
<dbReference type="Pfam" id="PF02852">
    <property type="entry name" value="Pyr_redox_dim"/>
    <property type="match status" value="1"/>
</dbReference>
<keyword evidence="6" id="KW-1015">Disulfide bond</keyword>
<dbReference type="PIRSF" id="PIRSF000350">
    <property type="entry name" value="Mercury_reductase_MerA"/>
    <property type="match status" value="1"/>
</dbReference>
<dbReference type="PRINTS" id="PR00411">
    <property type="entry name" value="PNDRDTASEI"/>
</dbReference>
<feature type="binding site" evidence="9">
    <location>
        <position position="369"/>
    </location>
    <ligand>
        <name>FAD</name>
        <dbReference type="ChEBI" id="CHEBI:57692"/>
    </ligand>
</feature>
<dbReference type="Gene3D" id="3.30.390.30">
    <property type="match status" value="1"/>
</dbReference>
<gene>
    <name evidence="14" type="ORF">PPERSA_12098</name>
</gene>
<comment type="cofactor">
    <cofactor evidence="9">
        <name>FAD</name>
        <dbReference type="ChEBI" id="CHEBI:57692"/>
    </cofactor>
    <text evidence="9">Binds 1 FAD per subunit.</text>
</comment>
<evidence type="ECO:0000256" key="11">
    <source>
        <dbReference type="RuleBase" id="RU003691"/>
    </source>
</evidence>
<dbReference type="SUPFAM" id="SSF51905">
    <property type="entry name" value="FAD/NAD(P)-binding domain"/>
    <property type="match status" value="1"/>
</dbReference>
<accession>A0A0V0R921</accession>
<organism evidence="14 15">
    <name type="scientific">Pseudocohnilembus persalinus</name>
    <name type="common">Ciliate</name>
    <dbReference type="NCBI Taxonomy" id="266149"/>
    <lineage>
        <taxon>Eukaryota</taxon>
        <taxon>Sar</taxon>
        <taxon>Alveolata</taxon>
        <taxon>Ciliophora</taxon>
        <taxon>Intramacronucleata</taxon>
        <taxon>Oligohymenophorea</taxon>
        <taxon>Scuticociliatia</taxon>
        <taxon>Philasterida</taxon>
        <taxon>Pseudocohnilembidae</taxon>
        <taxon>Pseudocohnilembus</taxon>
    </lineage>
</organism>
<keyword evidence="2 11" id="KW-0285">Flavoprotein</keyword>
<comment type="caution">
    <text evidence="14">The sequence shown here is derived from an EMBL/GenBank/DDBJ whole genome shotgun (WGS) entry which is preliminary data.</text>
</comment>
<dbReference type="OMA" id="KYCVIST"/>
<dbReference type="PROSITE" id="PS00076">
    <property type="entry name" value="PYRIDINE_REDOX_1"/>
    <property type="match status" value="1"/>
</dbReference>
<keyword evidence="9" id="KW-0520">NAD</keyword>
<dbReference type="GO" id="GO:0004791">
    <property type="term" value="F:thioredoxin-disulfide reductase (NADPH) activity"/>
    <property type="evidence" value="ECO:0007669"/>
    <property type="project" value="InterPro"/>
</dbReference>
<dbReference type="InterPro" id="IPR006338">
    <property type="entry name" value="Thioredoxin/glutathione_Rdtase"/>
</dbReference>
<name>A0A0V0R921_PSEPJ</name>
<dbReference type="PRINTS" id="PR00368">
    <property type="entry name" value="FADPNR"/>
</dbReference>
<dbReference type="Proteomes" id="UP000054937">
    <property type="component" value="Unassembled WGS sequence"/>
</dbReference>
<dbReference type="AlphaFoldDB" id="A0A0V0R921"/>
<dbReference type="NCBIfam" id="TIGR01438">
    <property type="entry name" value="TGR"/>
    <property type="match status" value="1"/>
</dbReference>
<keyword evidence="15" id="KW-1185">Reference proteome</keyword>
<dbReference type="GO" id="GO:0045454">
    <property type="term" value="P:cell redox homeostasis"/>
    <property type="evidence" value="ECO:0007669"/>
    <property type="project" value="InterPro"/>
</dbReference>
<keyword evidence="4" id="KW-0521">NADP</keyword>
<evidence type="ECO:0000256" key="6">
    <source>
        <dbReference type="ARBA" id="ARBA00023157"/>
    </source>
</evidence>
<dbReference type="Pfam" id="PF07992">
    <property type="entry name" value="Pyr_redox_2"/>
    <property type="match status" value="1"/>
</dbReference>
<feature type="domain" description="Pyridine nucleotide-disulphide oxidoreductase dimerisation" evidence="12">
    <location>
        <begin position="413"/>
        <end position="531"/>
    </location>
</feature>
<keyword evidence="7 11" id="KW-0676">Redox-active center</keyword>
<dbReference type="EMBL" id="LDAU01000013">
    <property type="protein sequence ID" value="KRX10974.1"/>
    <property type="molecule type" value="Genomic_DNA"/>
</dbReference>
<evidence type="ECO:0000259" key="12">
    <source>
        <dbReference type="Pfam" id="PF02852"/>
    </source>
</evidence>
<evidence type="ECO:0000259" key="13">
    <source>
        <dbReference type="Pfam" id="PF07992"/>
    </source>
</evidence>
<dbReference type="Gene3D" id="3.50.50.60">
    <property type="entry name" value="FAD/NAD(P)-binding domain"/>
    <property type="match status" value="2"/>
</dbReference>
<dbReference type="GO" id="GO:0050660">
    <property type="term" value="F:flavin adenine dinucleotide binding"/>
    <property type="evidence" value="ECO:0007669"/>
    <property type="project" value="InterPro"/>
</dbReference>
<proteinExistence type="inferred from homology"/>
<evidence type="ECO:0000256" key="7">
    <source>
        <dbReference type="ARBA" id="ARBA00023284"/>
    </source>
</evidence>
<dbReference type="GO" id="GO:0004362">
    <property type="term" value="F:glutathione-disulfide reductase (NADPH) activity"/>
    <property type="evidence" value="ECO:0007669"/>
    <property type="project" value="TreeGrafter"/>
</dbReference>
<evidence type="ECO:0000256" key="10">
    <source>
        <dbReference type="PIRSR" id="PIRSR000350-4"/>
    </source>
</evidence>
<feature type="disulfide bond" description="Redox-active" evidence="10">
    <location>
        <begin position="74"/>
        <end position="79"/>
    </location>
</feature>
<feature type="binding site" evidence="9">
    <location>
        <position position="324"/>
    </location>
    <ligand>
        <name>NAD(+)</name>
        <dbReference type="ChEBI" id="CHEBI:57540"/>
    </ligand>
</feature>
<dbReference type="PANTHER" id="PTHR42737">
    <property type="entry name" value="GLUTATHIONE REDUCTASE"/>
    <property type="match status" value="1"/>
</dbReference>
<dbReference type="InterPro" id="IPR001100">
    <property type="entry name" value="Pyr_nuc-diS_OxRdtase"/>
</dbReference>
<evidence type="ECO:0000256" key="9">
    <source>
        <dbReference type="PIRSR" id="PIRSR000350-3"/>
    </source>
</evidence>
<dbReference type="GO" id="GO:0034599">
    <property type="term" value="P:cellular response to oxidative stress"/>
    <property type="evidence" value="ECO:0007669"/>
    <property type="project" value="TreeGrafter"/>
</dbReference>
<keyword evidence="9" id="KW-0547">Nucleotide-binding</keyword>
<dbReference type="PANTHER" id="PTHR42737:SF6">
    <property type="entry name" value="THIOREDOXIN-DISULFIDE REDUCTASE"/>
    <property type="match status" value="1"/>
</dbReference>
<evidence type="ECO:0000256" key="4">
    <source>
        <dbReference type="ARBA" id="ARBA00022857"/>
    </source>
</evidence>
<dbReference type="OrthoDB" id="5956163at2759"/>
<evidence type="ECO:0000256" key="8">
    <source>
        <dbReference type="PIRSR" id="PIRSR000350-2"/>
    </source>
</evidence>
<evidence type="ECO:0000256" key="5">
    <source>
        <dbReference type="ARBA" id="ARBA00023002"/>
    </source>
</evidence>
<comment type="similarity">
    <text evidence="1 11">Belongs to the class-I pyridine nucleotide-disulfide oxidoreductase family.</text>
</comment>
<evidence type="ECO:0000256" key="3">
    <source>
        <dbReference type="ARBA" id="ARBA00022827"/>
    </source>
</evidence>
<evidence type="ECO:0000313" key="14">
    <source>
        <dbReference type="EMBL" id="KRX10974.1"/>
    </source>
</evidence>
<sequence length="548" mass="60936">MALNLKGLKFGNIIDKHKIDPNIANKKYDLAIVGGGSGGIACAYEAKKLGLNTILFDYVDPSTQGSTWGLGGTCVNVGCIPKKLFHNAALLNEQMELAKGYGINYENQTFAWEMLINQVQQYIKSNNFGYKSELIKRQIPYVNAFASFKTDKNLVFSSKKEEVIQFLKDPQNYENKDYLGQIEFENCIIATGGRPSLLPDNICKNMEKYAITSDDLFSLKKNPGKTLVVGGGYIALECAGALKGIGNDVTVMTRGLYLRSMDRQITDQIVEHMEKIKQVKIIPTSLPHSIEKLENGQLKVQWKNQENNEIQGEDVFDTVISAVGRNPNIKSLNLDHIGVKLDKNSKKIIGNYDKQLEKTSVDGIYALGDVLHGVPELTPVAQKIGVNLARKIAKNKHQDSKIKIYNINYDESVPTTVFTPLEYGFVGLSEEQAIQKYGQEKVEIYLSLKNKLESNLSIKEDPITGDIQKEKTFFKLICLRDEQETVIGIHYLGANAGEVIQGLSVAFKMGLKKQDLDQTIGIHPTIAEEFVGLNITKASGESYEKTSC</sequence>
<dbReference type="GO" id="GO:0006749">
    <property type="term" value="P:glutathione metabolic process"/>
    <property type="evidence" value="ECO:0007669"/>
    <property type="project" value="TreeGrafter"/>
</dbReference>
<reference evidence="14 15" key="1">
    <citation type="journal article" date="2015" name="Sci. Rep.">
        <title>Genome of the facultative scuticociliatosis pathogen Pseudocohnilembus persalinus provides insight into its virulence through horizontal gene transfer.</title>
        <authorList>
            <person name="Xiong J."/>
            <person name="Wang G."/>
            <person name="Cheng J."/>
            <person name="Tian M."/>
            <person name="Pan X."/>
            <person name="Warren A."/>
            <person name="Jiang C."/>
            <person name="Yuan D."/>
            <person name="Miao W."/>
        </authorList>
    </citation>
    <scope>NUCLEOTIDE SEQUENCE [LARGE SCALE GENOMIC DNA]</scope>
    <source>
        <strain evidence="14">36N120E</strain>
    </source>
</reference>
<feature type="domain" description="FAD/NAD(P)-binding" evidence="13">
    <location>
        <begin position="28"/>
        <end position="385"/>
    </location>
</feature>
<protein>
    <submittedName>
        <fullName evidence="14">FAD/NAD-linked reductase, dimerization domain</fullName>
    </submittedName>
</protein>
<dbReference type="InterPro" id="IPR036188">
    <property type="entry name" value="FAD/NAD-bd_sf"/>
</dbReference>
<dbReference type="InterPro" id="IPR012999">
    <property type="entry name" value="Pyr_OxRdtase_I_AS"/>
</dbReference>
<evidence type="ECO:0000256" key="2">
    <source>
        <dbReference type="ARBA" id="ARBA00022630"/>
    </source>
</evidence>
<dbReference type="InterPro" id="IPR046952">
    <property type="entry name" value="GSHR/TRXR-like"/>
</dbReference>